<keyword evidence="4 10" id="KW-0436">Ligase</keyword>
<dbReference type="RefSeq" id="WP_181761468.1">
    <property type="nucleotide sequence ID" value="NZ_BMCR01000001.1"/>
</dbReference>
<dbReference type="PANTHER" id="PTHR11956">
    <property type="entry name" value="ARGINYL-TRNA SYNTHETASE"/>
    <property type="match status" value="1"/>
</dbReference>
<dbReference type="GO" id="GO:0006420">
    <property type="term" value="P:arginyl-tRNA aminoacylation"/>
    <property type="evidence" value="ECO:0007669"/>
    <property type="project" value="UniProtKB-UniRule"/>
</dbReference>
<dbReference type="HAMAP" id="MF_00123">
    <property type="entry name" value="Arg_tRNA_synth"/>
    <property type="match status" value="1"/>
</dbReference>
<evidence type="ECO:0000256" key="1">
    <source>
        <dbReference type="ARBA" id="ARBA00004496"/>
    </source>
</evidence>
<dbReference type="PROSITE" id="PS00178">
    <property type="entry name" value="AA_TRNA_LIGASE_I"/>
    <property type="match status" value="1"/>
</dbReference>
<evidence type="ECO:0000256" key="7">
    <source>
        <dbReference type="ARBA" id="ARBA00022917"/>
    </source>
</evidence>
<dbReference type="PANTHER" id="PTHR11956:SF5">
    <property type="entry name" value="ARGININE--TRNA LIGASE, CYTOPLASMIC"/>
    <property type="match status" value="1"/>
</dbReference>
<evidence type="ECO:0000256" key="5">
    <source>
        <dbReference type="ARBA" id="ARBA00022741"/>
    </source>
</evidence>
<dbReference type="AlphaFoldDB" id="A0A838XSG6"/>
<evidence type="ECO:0000256" key="3">
    <source>
        <dbReference type="ARBA" id="ARBA00022490"/>
    </source>
</evidence>
<dbReference type="EMBL" id="JACEON010000017">
    <property type="protein sequence ID" value="MBA4613272.1"/>
    <property type="molecule type" value="Genomic_DNA"/>
</dbReference>
<evidence type="ECO:0000313" key="15">
    <source>
        <dbReference type="Proteomes" id="UP000559404"/>
    </source>
</evidence>
<keyword evidence="6 10" id="KW-0067">ATP-binding</keyword>
<keyword evidence="5 10" id="KW-0547">Nucleotide-binding</keyword>
<dbReference type="InterPro" id="IPR001412">
    <property type="entry name" value="aa-tRNA-synth_I_CS"/>
</dbReference>
<dbReference type="FunFam" id="1.10.730.10:FF:000008">
    <property type="entry name" value="Arginine--tRNA ligase"/>
    <property type="match status" value="1"/>
</dbReference>
<dbReference type="NCBIfam" id="TIGR00456">
    <property type="entry name" value="argS"/>
    <property type="match status" value="1"/>
</dbReference>
<dbReference type="InterPro" id="IPR008909">
    <property type="entry name" value="DALR_anticod-bd"/>
</dbReference>
<dbReference type="SMART" id="SM00836">
    <property type="entry name" value="DALR_1"/>
    <property type="match status" value="1"/>
</dbReference>
<reference evidence="14 15" key="2">
    <citation type="submission" date="2020-08" db="EMBL/GenBank/DDBJ databases">
        <title>Stappia taiwanensis sp. nov., isolated from a coastal thermal spring.</title>
        <authorList>
            <person name="Kampfer P."/>
        </authorList>
    </citation>
    <scope>NUCLEOTIDE SEQUENCE [LARGE SCALE GENOMIC DNA]</scope>
    <source>
        <strain evidence="14 15">DSM 23284</strain>
    </source>
</reference>
<keyword evidence="15" id="KW-1185">Reference proteome</keyword>
<reference evidence="14 15" key="1">
    <citation type="submission" date="2020-07" db="EMBL/GenBank/DDBJ databases">
        <authorList>
            <person name="Li M."/>
        </authorList>
    </citation>
    <scope>NUCLEOTIDE SEQUENCE [LARGE SCALE GENOMIC DNA]</scope>
    <source>
        <strain evidence="14 15">DSM 23284</strain>
    </source>
</reference>
<feature type="short sequence motif" description="'HIGH' region" evidence="10">
    <location>
        <begin position="130"/>
        <end position="140"/>
    </location>
</feature>
<dbReference type="Pfam" id="PF05746">
    <property type="entry name" value="DALR_1"/>
    <property type="match status" value="1"/>
</dbReference>
<dbReference type="Pfam" id="PF03485">
    <property type="entry name" value="Arg_tRNA_synt_N"/>
    <property type="match status" value="1"/>
</dbReference>
<evidence type="ECO:0000256" key="2">
    <source>
        <dbReference type="ARBA" id="ARBA00005594"/>
    </source>
</evidence>
<evidence type="ECO:0000256" key="9">
    <source>
        <dbReference type="ARBA" id="ARBA00049339"/>
    </source>
</evidence>
<dbReference type="Pfam" id="PF00750">
    <property type="entry name" value="tRNA-synt_1d"/>
    <property type="match status" value="1"/>
</dbReference>
<dbReference type="Gene3D" id="3.30.1360.70">
    <property type="entry name" value="Arginyl tRNA synthetase N-terminal domain"/>
    <property type="match status" value="1"/>
</dbReference>
<evidence type="ECO:0000256" key="10">
    <source>
        <dbReference type="HAMAP-Rule" id="MF_00123"/>
    </source>
</evidence>
<keyword evidence="3 10" id="KW-0963">Cytoplasm</keyword>
<dbReference type="EC" id="6.1.1.19" evidence="10"/>
<feature type="domain" description="Arginyl tRNA synthetase N-terminal" evidence="13">
    <location>
        <begin position="5"/>
        <end position="93"/>
    </location>
</feature>
<protein>
    <recommendedName>
        <fullName evidence="10">Arginine--tRNA ligase</fullName>
        <ecNumber evidence="10">6.1.1.19</ecNumber>
    </recommendedName>
    <alternativeName>
        <fullName evidence="10">Arginyl-tRNA synthetase</fullName>
        <shortName evidence="10">ArgRS</shortName>
    </alternativeName>
</protein>
<dbReference type="Gene3D" id="3.40.50.620">
    <property type="entry name" value="HUPs"/>
    <property type="match status" value="1"/>
</dbReference>
<dbReference type="SUPFAM" id="SSF52374">
    <property type="entry name" value="Nucleotidylyl transferase"/>
    <property type="match status" value="1"/>
</dbReference>
<comment type="caution">
    <text evidence="14">The sequence shown here is derived from an EMBL/GenBank/DDBJ whole genome shotgun (WGS) entry which is preliminary data.</text>
</comment>
<dbReference type="SUPFAM" id="SSF55190">
    <property type="entry name" value="Arginyl-tRNA synthetase (ArgRS), N-terminal 'additional' domain"/>
    <property type="match status" value="1"/>
</dbReference>
<dbReference type="GO" id="GO:0004814">
    <property type="term" value="F:arginine-tRNA ligase activity"/>
    <property type="evidence" value="ECO:0007669"/>
    <property type="project" value="UniProtKB-UniRule"/>
</dbReference>
<name>A0A838XSG6_9HYPH</name>
<organism evidence="14 15">
    <name type="scientific">Stappia taiwanensis</name>
    <dbReference type="NCBI Taxonomy" id="992267"/>
    <lineage>
        <taxon>Bacteria</taxon>
        <taxon>Pseudomonadati</taxon>
        <taxon>Pseudomonadota</taxon>
        <taxon>Alphaproteobacteria</taxon>
        <taxon>Hyphomicrobiales</taxon>
        <taxon>Stappiaceae</taxon>
        <taxon>Stappia</taxon>
    </lineage>
</organism>
<dbReference type="CDD" id="cd00671">
    <property type="entry name" value="ArgRS_core"/>
    <property type="match status" value="1"/>
</dbReference>
<dbReference type="SMART" id="SM01016">
    <property type="entry name" value="Arg_tRNA_synt_N"/>
    <property type="match status" value="1"/>
</dbReference>
<dbReference type="SUPFAM" id="SSF47323">
    <property type="entry name" value="Anticodon-binding domain of a subclass of class I aminoacyl-tRNA synthetases"/>
    <property type="match status" value="1"/>
</dbReference>
<gene>
    <name evidence="10" type="primary">argS</name>
    <name evidence="14" type="ORF">H1W37_16555</name>
</gene>
<feature type="domain" description="DALR anticodon binding" evidence="12">
    <location>
        <begin position="456"/>
        <end position="587"/>
    </location>
</feature>
<comment type="subcellular location">
    <subcellularLocation>
        <location evidence="1 10">Cytoplasm</location>
    </subcellularLocation>
</comment>
<proteinExistence type="inferred from homology"/>
<dbReference type="InterPro" id="IPR001278">
    <property type="entry name" value="Arg-tRNA-ligase"/>
</dbReference>
<comment type="subunit">
    <text evidence="10">Monomer.</text>
</comment>
<dbReference type="PRINTS" id="PR01038">
    <property type="entry name" value="TRNASYNTHARG"/>
</dbReference>
<keyword evidence="8 10" id="KW-0030">Aminoacyl-tRNA synthetase</keyword>
<dbReference type="InterPro" id="IPR035684">
    <property type="entry name" value="ArgRS_core"/>
</dbReference>
<evidence type="ECO:0000259" key="12">
    <source>
        <dbReference type="SMART" id="SM00836"/>
    </source>
</evidence>
<evidence type="ECO:0000256" key="8">
    <source>
        <dbReference type="ARBA" id="ARBA00023146"/>
    </source>
</evidence>
<dbReference type="InterPro" id="IPR009080">
    <property type="entry name" value="tRNAsynth_Ia_anticodon-bd"/>
</dbReference>
<evidence type="ECO:0000259" key="13">
    <source>
        <dbReference type="SMART" id="SM01016"/>
    </source>
</evidence>
<dbReference type="InterPro" id="IPR036695">
    <property type="entry name" value="Arg-tRNA-synth_N_sf"/>
</dbReference>
<evidence type="ECO:0000256" key="4">
    <source>
        <dbReference type="ARBA" id="ARBA00022598"/>
    </source>
</evidence>
<dbReference type="InterPro" id="IPR014729">
    <property type="entry name" value="Rossmann-like_a/b/a_fold"/>
</dbReference>
<dbReference type="GO" id="GO:0005737">
    <property type="term" value="C:cytoplasm"/>
    <property type="evidence" value="ECO:0007669"/>
    <property type="project" value="UniProtKB-SubCell"/>
</dbReference>
<sequence>MNIFSEFTGRVRAAVLDLYPNGEVAPEALERIVVEPPRDPAHGDLATNAAMVLAKPLKTNPRALAEGLVELLLRDTDVAEASVAGPGFINMRLVPEVWTKVMRAVLETGRDFGRSDLGGGLKVNVEYVSANPTGPMHVGHCRGAVVGDALASLLDFAGYDVTREYYINDAGAQVDVLARSAFLRYREALGEDIGEIPEGLYPGDYLVPVGKALAAEYGERLKDMAEEAWLPLVKNATIAAMLDLIRADLALLNVHHEEFFSERTLHEGADGKPSQIEEMIEELRARDLVYEGTLPPPKGQLPEDWEDREQTLFRATAYGDDIDRPLLKSDGSYTYFAADVAYFRSKFRRGFKEMIFILGADHGGYVKRLEAVGRAISNDDAKVIVRLCQLVKLFRGGEPVRMSKRSGDFVTLRDVVEEVGRDPVRFMMVYRKNDAPLDFDFKKVTEQSKDNPVFYVQYGHARCRSVLRQAAQELTDMDQSVAALREADFGLLDDSGEREIIARLAAWPRLVDSAAEAHEPHRVAFYLHELASALHSHWNRGKDLPQLRFINIEDRQTTLARLGLVQAVSEVLASGLSILGVDAPEEMR</sequence>
<dbReference type="InterPro" id="IPR005148">
    <property type="entry name" value="Arg-tRNA-synth_N"/>
</dbReference>
<dbReference type="Gene3D" id="1.10.730.10">
    <property type="entry name" value="Isoleucyl-tRNA Synthetase, Domain 1"/>
    <property type="match status" value="1"/>
</dbReference>
<evidence type="ECO:0000256" key="6">
    <source>
        <dbReference type="ARBA" id="ARBA00022840"/>
    </source>
</evidence>
<accession>A0A838XSG6</accession>
<evidence type="ECO:0000313" key="14">
    <source>
        <dbReference type="EMBL" id="MBA4613272.1"/>
    </source>
</evidence>
<keyword evidence="7 10" id="KW-0648">Protein biosynthesis</keyword>
<comment type="catalytic activity">
    <reaction evidence="9 10">
        <text>tRNA(Arg) + L-arginine + ATP = L-arginyl-tRNA(Arg) + AMP + diphosphate</text>
        <dbReference type="Rhea" id="RHEA:20301"/>
        <dbReference type="Rhea" id="RHEA-COMP:9658"/>
        <dbReference type="Rhea" id="RHEA-COMP:9673"/>
        <dbReference type="ChEBI" id="CHEBI:30616"/>
        <dbReference type="ChEBI" id="CHEBI:32682"/>
        <dbReference type="ChEBI" id="CHEBI:33019"/>
        <dbReference type="ChEBI" id="CHEBI:78442"/>
        <dbReference type="ChEBI" id="CHEBI:78513"/>
        <dbReference type="ChEBI" id="CHEBI:456215"/>
        <dbReference type="EC" id="6.1.1.19"/>
    </reaction>
</comment>
<comment type="similarity">
    <text evidence="2 10 11">Belongs to the class-I aminoacyl-tRNA synthetase family.</text>
</comment>
<dbReference type="GO" id="GO:0005524">
    <property type="term" value="F:ATP binding"/>
    <property type="evidence" value="ECO:0007669"/>
    <property type="project" value="UniProtKB-UniRule"/>
</dbReference>
<dbReference type="Proteomes" id="UP000559404">
    <property type="component" value="Unassembled WGS sequence"/>
</dbReference>
<evidence type="ECO:0000256" key="11">
    <source>
        <dbReference type="RuleBase" id="RU363038"/>
    </source>
</evidence>